<evidence type="ECO:0000313" key="1">
    <source>
        <dbReference type="EMBL" id="EPS28907.1"/>
    </source>
</evidence>
<dbReference type="HOGENOM" id="CLU_3368685_0_0_1"/>
<dbReference type="AlphaFoldDB" id="S8B370"/>
<sequence>MYRIGHAALFPVFPVNWACGLGLALEGGEQGKGRF</sequence>
<proteinExistence type="predicted"/>
<evidence type="ECO:0000313" key="2">
    <source>
        <dbReference type="Proteomes" id="UP000019376"/>
    </source>
</evidence>
<protein>
    <submittedName>
        <fullName evidence="1">Uncharacterized protein</fullName>
    </submittedName>
</protein>
<gene>
    <name evidence="1" type="ORF">PDE_03853</name>
</gene>
<dbReference type="Proteomes" id="UP000019376">
    <property type="component" value="Unassembled WGS sequence"/>
</dbReference>
<name>S8B370_PENO1</name>
<accession>S8B370</accession>
<keyword evidence="2" id="KW-1185">Reference proteome</keyword>
<reference evidence="1 2" key="1">
    <citation type="journal article" date="2013" name="PLoS ONE">
        <title>Genomic and secretomic analyses reveal unique features of the lignocellulolytic enzyme system of Penicillium decumbens.</title>
        <authorList>
            <person name="Liu G."/>
            <person name="Zhang L."/>
            <person name="Wei X."/>
            <person name="Zou G."/>
            <person name="Qin Y."/>
            <person name="Ma L."/>
            <person name="Li J."/>
            <person name="Zheng H."/>
            <person name="Wang S."/>
            <person name="Wang C."/>
            <person name="Xun L."/>
            <person name="Zhao G.-P."/>
            <person name="Zhou Z."/>
            <person name="Qu Y."/>
        </authorList>
    </citation>
    <scope>NUCLEOTIDE SEQUENCE [LARGE SCALE GENOMIC DNA]</scope>
    <source>
        <strain evidence="2">114-2 / CGMCC 5302</strain>
    </source>
</reference>
<dbReference type="EMBL" id="KB644411">
    <property type="protein sequence ID" value="EPS28907.1"/>
    <property type="molecule type" value="Genomic_DNA"/>
</dbReference>
<organism evidence="1 2">
    <name type="scientific">Penicillium oxalicum (strain 114-2 / CGMCC 5302)</name>
    <name type="common">Penicillium decumbens</name>
    <dbReference type="NCBI Taxonomy" id="933388"/>
    <lineage>
        <taxon>Eukaryota</taxon>
        <taxon>Fungi</taxon>
        <taxon>Dikarya</taxon>
        <taxon>Ascomycota</taxon>
        <taxon>Pezizomycotina</taxon>
        <taxon>Eurotiomycetes</taxon>
        <taxon>Eurotiomycetidae</taxon>
        <taxon>Eurotiales</taxon>
        <taxon>Aspergillaceae</taxon>
        <taxon>Penicillium</taxon>
    </lineage>
</organism>